<keyword evidence="3" id="KW-1185">Reference proteome</keyword>
<dbReference type="Proteomes" id="UP000813461">
    <property type="component" value="Unassembled WGS sequence"/>
</dbReference>
<accession>A0A8K0R0Q0</accession>
<proteinExistence type="predicted"/>
<feature type="transmembrane region" description="Helical" evidence="1">
    <location>
        <begin position="14"/>
        <end position="32"/>
    </location>
</feature>
<gene>
    <name evidence="2" type="ORF">FB567DRAFT_133099</name>
</gene>
<dbReference type="EMBL" id="JAGMVJ010000017">
    <property type="protein sequence ID" value="KAH7078345.1"/>
    <property type="molecule type" value="Genomic_DNA"/>
</dbReference>
<sequence length="77" mass="8449">MGAEIMSLKMGRGVGHLMFAFFGGVLCVVPCVRGMRSSSSSEDFLATQTLRYVWKCSRGLVADQQLRAPCVESTLHH</sequence>
<keyword evidence="1" id="KW-0472">Membrane</keyword>
<organism evidence="2 3">
    <name type="scientific">Paraphoma chrysanthemicola</name>
    <dbReference type="NCBI Taxonomy" id="798071"/>
    <lineage>
        <taxon>Eukaryota</taxon>
        <taxon>Fungi</taxon>
        <taxon>Dikarya</taxon>
        <taxon>Ascomycota</taxon>
        <taxon>Pezizomycotina</taxon>
        <taxon>Dothideomycetes</taxon>
        <taxon>Pleosporomycetidae</taxon>
        <taxon>Pleosporales</taxon>
        <taxon>Pleosporineae</taxon>
        <taxon>Phaeosphaeriaceae</taxon>
        <taxon>Paraphoma</taxon>
    </lineage>
</organism>
<evidence type="ECO:0000313" key="2">
    <source>
        <dbReference type="EMBL" id="KAH7078345.1"/>
    </source>
</evidence>
<protein>
    <submittedName>
        <fullName evidence="2">Uncharacterized protein</fullName>
    </submittedName>
</protein>
<evidence type="ECO:0000256" key="1">
    <source>
        <dbReference type="SAM" id="Phobius"/>
    </source>
</evidence>
<keyword evidence="1" id="KW-1133">Transmembrane helix</keyword>
<reference evidence="2" key="1">
    <citation type="journal article" date="2021" name="Nat. Commun.">
        <title>Genetic determinants of endophytism in the Arabidopsis root mycobiome.</title>
        <authorList>
            <person name="Mesny F."/>
            <person name="Miyauchi S."/>
            <person name="Thiergart T."/>
            <person name="Pickel B."/>
            <person name="Atanasova L."/>
            <person name="Karlsson M."/>
            <person name="Huettel B."/>
            <person name="Barry K.W."/>
            <person name="Haridas S."/>
            <person name="Chen C."/>
            <person name="Bauer D."/>
            <person name="Andreopoulos W."/>
            <person name="Pangilinan J."/>
            <person name="LaButti K."/>
            <person name="Riley R."/>
            <person name="Lipzen A."/>
            <person name="Clum A."/>
            <person name="Drula E."/>
            <person name="Henrissat B."/>
            <person name="Kohler A."/>
            <person name="Grigoriev I.V."/>
            <person name="Martin F.M."/>
            <person name="Hacquard S."/>
        </authorList>
    </citation>
    <scope>NUCLEOTIDE SEQUENCE</scope>
    <source>
        <strain evidence="2">MPI-SDFR-AT-0120</strain>
    </source>
</reference>
<keyword evidence="1" id="KW-0812">Transmembrane</keyword>
<comment type="caution">
    <text evidence="2">The sequence shown here is derived from an EMBL/GenBank/DDBJ whole genome shotgun (WGS) entry which is preliminary data.</text>
</comment>
<dbReference type="AlphaFoldDB" id="A0A8K0R0Q0"/>
<evidence type="ECO:0000313" key="3">
    <source>
        <dbReference type="Proteomes" id="UP000813461"/>
    </source>
</evidence>
<name>A0A8K0R0Q0_9PLEO</name>